<keyword evidence="5" id="KW-1185">Reference proteome</keyword>
<dbReference type="NCBIfam" id="NF033707">
    <property type="entry name" value="T9SS_sortase"/>
    <property type="match status" value="1"/>
</dbReference>
<sequence>MFVQIAGMKIFCLNCLLFICCRTLPVIAKDGTGKPHSVLASGNWYKLAVTQQGIYKIDVARLAAMGISTSAIQSSGIRLFGSGGQMLPENNAISRYDDIPEVGIIIEDGGDGVLNGADYLLFYAPGPHSWTYQGGNYTHTANLYSDTAYYFLNIGTAAGKRITADNSEPAATASVNTFDYHAFYENDSINFLSSGKQWWGTVFSSVQPVRTISFSLPSVPASLSIGSRVAARGLSSASFSIETNGNAVGKLSLTPISGNIFESFASTASGSFSATPAGNNVPVTLRFTPGNSDGQGWLDYITVQARCPLQISQDPLFFRDAGSIGQTAQFTLSNATDQTQVWDLSDPLQPVAVKTRLNGNSLSFSRSNTSLHEYVAFSNQGFGQPAFIGMVPNQDLHDISNVNMLIVTTPALMGAASRLAAWHTAHDGLAVKVVTVNDIYNEFASGSPDPTAIRDFAKMCYDKGALQYLLLFGDASYDYKHSTNMVPAWQSTISTDPINAYPSDDFFGFFDNDINDNGSQNLLKIGIGRLPAQKASEAEILVDKIIHYYDAANFGRWQQHITFVADDGDNNLHLEDAEYMSNIAQQQWPAARVNKIYLDAYPKISDAGGSRYPAVNTAIAEDIYNGTLIWNYTGHGSYSRLAEEVVLDESSLDTWKNGTKLPLFITATCDFAPFDNPAYTSLGEQILLRENGGGIALMTTTRAVFAASNKVLNANYLQALLTPGADGRMPTLGEAAMRSKNLTYATYSDIPNNRKFQLLGDPALTLAFPEYHIVTDSINGDTLRALGRYTVSGHLEDEQGMPQNTYNGIVYPTVYDAPALQYTRANDAGSDKTGFYQQQNILYRGSQTITAGKFTFTFVVPADINYQAGEPGSISYYGTNGVTAAGGVYSAFRVGGTDAAAAEDTQGPDIKAYLDNEYFRDGDITGENPVLLLHLYDDHGLNTTGYGIGHDMVATLDNDPDQYYILNNFFEADLDGYKAGKVNFPLYGLPAGMHTLSIKAWDTYNNSGTATLHFKVINGNEMVVWHAGCFPNPFHNQTNFTFTHNQQGRELDVTVRIYTIEGQQVKTIRHTINASGNRYLGAYWDGTNDAGSIMSPGIYIYSIMVKANGKAQILGGKVILL</sequence>
<comment type="caution">
    <text evidence="4">The sequence shown here is derived from an EMBL/GenBank/DDBJ whole genome shotgun (WGS) entry which is preliminary data.</text>
</comment>
<evidence type="ECO:0000256" key="1">
    <source>
        <dbReference type="ARBA" id="ARBA00022729"/>
    </source>
</evidence>
<dbReference type="Pfam" id="PF01364">
    <property type="entry name" value="Peptidase_C25"/>
    <property type="match status" value="1"/>
</dbReference>
<dbReference type="EMBL" id="WRXO01000008">
    <property type="protein sequence ID" value="MVT43712.1"/>
    <property type="molecule type" value="Genomic_DNA"/>
</dbReference>
<evidence type="ECO:0000313" key="5">
    <source>
        <dbReference type="Proteomes" id="UP000468388"/>
    </source>
</evidence>
<feature type="signal peptide" evidence="2">
    <location>
        <begin position="1"/>
        <end position="28"/>
    </location>
</feature>
<accession>A0A6N8JHT5</accession>
<evidence type="ECO:0000259" key="3">
    <source>
        <dbReference type="Pfam" id="PF01364"/>
    </source>
</evidence>
<dbReference type="InterPro" id="IPR029030">
    <property type="entry name" value="Caspase-like_dom_sf"/>
</dbReference>
<name>A0A6N8JHT5_9BACT</name>
<gene>
    <name evidence="4" type="primary">porU</name>
    <name evidence="4" type="ORF">GO495_24160</name>
</gene>
<dbReference type="Gene3D" id="3.40.50.10390">
    <property type="entry name" value="Gingipain r, domain 1"/>
    <property type="match status" value="1"/>
</dbReference>
<dbReference type="Proteomes" id="UP000468388">
    <property type="component" value="Unassembled WGS sequence"/>
</dbReference>
<proteinExistence type="predicted"/>
<dbReference type="CDD" id="cd02258">
    <property type="entry name" value="Peptidase_C25_N"/>
    <property type="match status" value="1"/>
</dbReference>
<dbReference type="InterPro" id="IPR001769">
    <property type="entry name" value="Gingipain"/>
</dbReference>
<dbReference type="Gene3D" id="2.60.40.4070">
    <property type="match status" value="1"/>
</dbReference>
<feature type="chain" id="PRO_5026772613" evidence="2">
    <location>
        <begin position="29"/>
        <end position="1121"/>
    </location>
</feature>
<evidence type="ECO:0000313" key="4">
    <source>
        <dbReference type="EMBL" id="MVT43712.1"/>
    </source>
</evidence>
<organism evidence="4 5">
    <name type="scientific">Chitinophaga oryziterrae</name>
    <dbReference type="NCBI Taxonomy" id="1031224"/>
    <lineage>
        <taxon>Bacteria</taxon>
        <taxon>Pseudomonadati</taxon>
        <taxon>Bacteroidota</taxon>
        <taxon>Chitinophagia</taxon>
        <taxon>Chitinophagales</taxon>
        <taxon>Chitinophagaceae</taxon>
        <taxon>Chitinophaga</taxon>
    </lineage>
</organism>
<dbReference type="GO" id="GO:0008234">
    <property type="term" value="F:cysteine-type peptidase activity"/>
    <property type="evidence" value="ECO:0007669"/>
    <property type="project" value="InterPro"/>
</dbReference>
<keyword evidence="1 2" id="KW-0732">Signal</keyword>
<dbReference type="InterPro" id="IPR029031">
    <property type="entry name" value="Gingipain_N_sf"/>
</dbReference>
<feature type="domain" description="Gingipain" evidence="3">
    <location>
        <begin position="404"/>
        <end position="766"/>
    </location>
</feature>
<evidence type="ECO:0000256" key="2">
    <source>
        <dbReference type="SAM" id="SignalP"/>
    </source>
</evidence>
<dbReference type="AlphaFoldDB" id="A0A6N8JHT5"/>
<protein>
    <submittedName>
        <fullName evidence="4">Type IX secretion system sortase PorU</fullName>
    </submittedName>
</protein>
<reference evidence="4 5" key="1">
    <citation type="submission" date="2019-12" db="EMBL/GenBank/DDBJ databases">
        <title>The draft genomic sequence of strain Chitinophaga oryziterrae JCM 16595.</title>
        <authorList>
            <person name="Zhang X."/>
        </authorList>
    </citation>
    <scope>NUCLEOTIDE SEQUENCE [LARGE SCALE GENOMIC DNA]</scope>
    <source>
        <strain evidence="4 5">JCM 16595</strain>
    </source>
</reference>
<dbReference type="Gene3D" id="3.40.50.1460">
    <property type="match status" value="1"/>
</dbReference>
<dbReference type="SUPFAM" id="SSF52129">
    <property type="entry name" value="Caspase-like"/>
    <property type="match status" value="1"/>
</dbReference>
<dbReference type="GO" id="GO:0006508">
    <property type="term" value="P:proteolysis"/>
    <property type="evidence" value="ECO:0007669"/>
    <property type="project" value="InterPro"/>
</dbReference>